<dbReference type="InterPro" id="IPR000595">
    <property type="entry name" value="cNMP-bd_dom"/>
</dbReference>
<dbReference type="EMBL" id="JAGQDG010000001">
    <property type="protein sequence ID" value="MBQ0933899.1"/>
    <property type="molecule type" value="Genomic_DNA"/>
</dbReference>
<gene>
    <name evidence="6" type="ORF">KAK11_01065</name>
</gene>
<feature type="domain" description="Cyclic nucleotide-binding" evidence="4">
    <location>
        <begin position="37"/>
        <end position="138"/>
    </location>
</feature>
<protein>
    <submittedName>
        <fullName evidence="6">Crp/Fnr family transcriptional regulator</fullName>
    </submittedName>
</protein>
<dbReference type="SUPFAM" id="SSF51206">
    <property type="entry name" value="cAMP-binding domain-like"/>
    <property type="match status" value="1"/>
</dbReference>
<dbReference type="Pfam" id="PF13545">
    <property type="entry name" value="HTH_Crp_2"/>
    <property type="match status" value="1"/>
</dbReference>
<dbReference type="PANTHER" id="PTHR24567">
    <property type="entry name" value="CRP FAMILY TRANSCRIPTIONAL REGULATORY PROTEIN"/>
    <property type="match status" value="1"/>
</dbReference>
<dbReference type="Pfam" id="PF00027">
    <property type="entry name" value="cNMP_binding"/>
    <property type="match status" value="1"/>
</dbReference>
<dbReference type="InterPro" id="IPR018490">
    <property type="entry name" value="cNMP-bd_dom_sf"/>
</dbReference>
<evidence type="ECO:0000256" key="3">
    <source>
        <dbReference type="ARBA" id="ARBA00023163"/>
    </source>
</evidence>
<evidence type="ECO:0000256" key="1">
    <source>
        <dbReference type="ARBA" id="ARBA00023015"/>
    </source>
</evidence>
<dbReference type="InterPro" id="IPR014710">
    <property type="entry name" value="RmlC-like_jellyroll"/>
</dbReference>
<dbReference type="CDD" id="cd00038">
    <property type="entry name" value="CAP_ED"/>
    <property type="match status" value="1"/>
</dbReference>
<dbReference type="InterPro" id="IPR036390">
    <property type="entry name" value="WH_DNA-bd_sf"/>
</dbReference>
<dbReference type="PANTHER" id="PTHR24567:SF68">
    <property type="entry name" value="DNA-BINDING TRANSCRIPTIONAL DUAL REGULATOR CRP"/>
    <property type="match status" value="1"/>
</dbReference>
<name>A0ABS5DS60_9BURK</name>
<evidence type="ECO:0000259" key="5">
    <source>
        <dbReference type="PROSITE" id="PS51063"/>
    </source>
</evidence>
<evidence type="ECO:0000313" key="7">
    <source>
        <dbReference type="Proteomes" id="UP000672097"/>
    </source>
</evidence>
<dbReference type="SUPFAM" id="SSF46785">
    <property type="entry name" value="Winged helix' DNA-binding domain"/>
    <property type="match status" value="1"/>
</dbReference>
<evidence type="ECO:0000259" key="4">
    <source>
        <dbReference type="PROSITE" id="PS50042"/>
    </source>
</evidence>
<dbReference type="PROSITE" id="PS51063">
    <property type="entry name" value="HTH_CRP_2"/>
    <property type="match status" value="1"/>
</dbReference>
<reference evidence="6 7" key="1">
    <citation type="submission" date="2021-04" db="EMBL/GenBank/DDBJ databases">
        <title>The genome sequence of type strain Ideonella paludis KCTC 32238.</title>
        <authorList>
            <person name="Liu Y."/>
        </authorList>
    </citation>
    <scope>NUCLEOTIDE SEQUENCE [LARGE SCALE GENOMIC DNA]</scope>
    <source>
        <strain evidence="6 7">KCTC 32238</strain>
    </source>
</reference>
<evidence type="ECO:0000256" key="2">
    <source>
        <dbReference type="ARBA" id="ARBA00023125"/>
    </source>
</evidence>
<accession>A0ABS5DS60</accession>
<keyword evidence="1" id="KW-0805">Transcription regulation</keyword>
<sequence length="226" mass="24259">MADLSTAHPADWLAAIGCPVAWTAAQRQHLQRLVPLKRLAKGRLVFAQGARVTALYGVHSGVLAARFQGVDGQSSVLAQLPPGELFGLAAFATARPSSYEAQALRASTLWVFGPEAYALLMDEVPAFARWLMAEFARRFDGNLQLLQAARHRSALERVGTVLQAAAHAQGDAAKTPDGALRLAITQAQIAEQAGLSRQTVSAVLAQLEQAGKVRRGYGALWWWPKG</sequence>
<dbReference type="SMART" id="SM00100">
    <property type="entry name" value="cNMP"/>
    <property type="match status" value="1"/>
</dbReference>
<feature type="domain" description="HTH crp-type" evidence="5">
    <location>
        <begin position="152"/>
        <end position="226"/>
    </location>
</feature>
<dbReference type="Gene3D" id="2.60.120.10">
    <property type="entry name" value="Jelly Rolls"/>
    <property type="match status" value="1"/>
</dbReference>
<dbReference type="RefSeq" id="WP_210805291.1">
    <property type="nucleotide sequence ID" value="NZ_JAGQDG010000001.1"/>
</dbReference>
<organism evidence="6 7">
    <name type="scientific">Ideonella paludis</name>
    <dbReference type="NCBI Taxonomy" id="1233411"/>
    <lineage>
        <taxon>Bacteria</taxon>
        <taxon>Pseudomonadati</taxon>
        <taxon>Pseudomonadota</taxon>
        <taxon>Betaproteobacteria</taxon>
        <taxon>Burkholderiales</taxon>
        <taxon>Sphaerotilaceae</taxon>
        <taxon>Ideonella</taxon>
    </lineage>
</organism>
<dbReference type="InterPro" id="IPR012318">
    <property type="entry name" value="HTH_CRP"/>
</dbReference>
<dbReference type="InterPro" id="IPR050397">
    <property type="entry name" value="Env_Response_Regulators"/>
</dbReference>
<comment type="caution">
    <text evidence="6">The sequence shown here is derived from an EMBL/GenBank/DDBJ whole genome shotgun (WGS) entry which is preliminary data.</text>
</comment>
<keyword evidence="3" id="KW-0804">Transcription</keyword>
<evidence type="ECO:0000313" key="6">
    <source>
        <dbReference type="EMBL" id="MBQ0933899.1"/>
    </source>
</evidence>
<keyword evidence="2" id="KW-0238">DNA-binding</keyword>
<proteinExistence type="predicted"/>
<keyword evidence="7" id="KW-1185">Reference proteome</keyword>
<dbReference type="PROSITE" id="PS50042">
    <property type="entry name" value="CNMP_BINDING_3"/>
    <property type="match status" value="1"/>
</dbReference>
<dbReference type="Proteomes" id="UP000672097">
    <property type="component" value="Unassembled WGS sequence"/>
</dbReference>